<evidence type="ECO:0000256" key="1">
    <source>
        <dbReference type="SAM" id="Phobius"/>
    </source>
</evidence>
<evidence type="ECO:0000313" key="2">
    <source>
        <dbReference type="EMBL" id="KAK7490740.1"/>
    </source>
</evidence>
<keyword evidence="1" id="KW-0812">Transmembrane</keyword>
<keyword evidence="3" id="KW-1185">Reference proteome</keyword>
<proteinExistence type="predicted"/>
<name>A0ABD0KUA0_9CAEN</name>
<gene>
    <name evidence="2" type="ORF">BaRGS_00017969</name>
</gene>
<comment type="caution">
    <text evidence="2">The sequence shown here is derived from an EMBL/GenBank/DDBJ whole genome shotgun (WGS) entry which is preliminary data.</text>
</comment>
<organism evidence="2 3">
    <name type="scientific">Batillaria attramentaria</name>
    <dbReference type="NCBI Taxonomy" id="370345"/>
    <lineage>
        <taxon>Eukaryota</taxon>
        <taxon>Metazoa</taxon>
        <taxon>Spiralia</taxon>
        <taxon>Lophotrochozoa</taxon>
        <taxon>Mollusca</taxon>
        <taxon>Gastropoda</taxon>
        <taxon>Caenogastropoda</taxon>
        <taxon>Sorbeoconcha</taxon>
        <taxon>Cerithioidea</taxon>
        <taxon>Batillariidae</taxon>
        <taxon>Batillaria</taxon>
    </lineage>
</organism>
<feature type="transmembrane region" description="Helical" evidence="1">
    <location>
        <begin position="29"/>
        <end position="49"/>
    </location>
</feature>
<keyword evidence="1" id="KW-1133">Transmembrane helix</keyword>
<evidence type="ECO:0000313" key="3">
    <source>
        <dbReference type="Proteomes" id="UP001519460"/>
    </source>
</evidence>
<dbReference type="EMBL" id="JACVVK020000123">
    <property type="protein sequence ID" value="KAK7490740.1"/>
    <property type="molecule type" value="Genomic_DNA"/>
</dbReference>
<keyword evidence="1" id="KW-0472">Membrane</keyword>
<dbReference type="Proteomes" id="UP001519460">
    <property type="component" value="Unassembled WGS sequence"/>
</dbReference>
<sequence>MLYYEWLIPQTKTDATPSRWLFWLKGRTYFSITPAVVFYTLLHLFCLTLQDRVKKFKCFQFIRRDLLVIRAPTLVPPTQSHCQTTLSTASILNRGMPASTVLLIPITPDWTC</sequence>
<dbReference type="AlphaFoldDB" id="A0ABD0KUA0"/>
<reference evidence="2 3" key="1">
    <citation type="journal article" date="2023" name="Sci. Data">
        <title>Genome assembly of the Korean intertidal mud-creeper Batillaria attramentaria.</title>
        <authorList>
            <person name="Patra A.K."/>
            <person name="Ho P.T."/>
            <person name="Jun S."/>
            <person name="Lee S.J."/>
            <person name="Kim Y."/>
            <person name="Won Y.J."/>
        </authorList>
    </citation>
    <scope>NUCLEOTIDE SEQUENCE [LARGE SCALE GENOMIC DNA]</scope>
    <source>
        <strain evidence="2">Wonlab-2016</strain>
    </source>
</reference>
<protein>
    <submittedName>
        <fullName evidence="2">Uncharacterized protein</fullName>
    </submittedName>
</protein>
<accession>A0ABD0KUA0</accession>